<name>A0A7N0T652_KALFE</name>
<dbReference type="AlphaFoldDB" id="A0A7N0T652"/>
<proteinExistence type="predicted"/>
<dbReference type="CDD" id="cd00167">
    <property type="entry name" value="SANT"/>
    <property type="match status" value="1"/>
</dbReference>
<keyword evidence="4" id="KW-0539">Nucleus</keyword>
<feature type="region of interest" description="Disordered" evidence="5">
    <location>
        <begin position="70"/>
        <end position="110"/>
    </location>
</feature>
<dbReference type="InterPro" id="IPR009057">
    <property type="entry name" value="Homeodomain-like_sf"/>
</dbReference>
<evidence type="ECO:0000313" key="7">
    <source>
        <dbReference type="EnsemblPlants" id="Kaladp0024s0271.1.v1.1.CDS.1"/>
    </source>
</evidence>
<reference evidence="7" key="1">
    <citation type="submission" date="2021-01" db="UniProtKB">
        <authorList>
            <consortium name="EnsemblPlants"/>
        </authorList>
    </citation>
    <scope>IDENTIFICATION</scope>
</reference>
<dbReference type="Gene3D" id="1.10.10.60">
    <property type="entry name" value="Homeodomain-like"/>
    <property type="match status" value="1"/>
</dbReference>
<evidence type="ECO:0000256" key="1">
    <source>
        <dbReference type="ARBA" id="ARBA00004123"/>
    </source>
</evidence>
<dbReference type="OMA" id="FPEGCAN"/>
<sequence>MESQLDPQAPAPAASWTRADDKQFESLLVEFPEGCANRFESVASRLPGRSVDEVVKRYEDLVADVEAIEAGLIPHPKYGGGDRRNEGSHLQKAPTQRKNTSSKWTEDEHK</sequence>
<keyword evidence="2" id="KW-0805">Transcription regulation</keyword>
<dbReference type="EnsemblPlants" id="Kaladp0024s0271.1.v1.1">
    <property type="protein sequence ID" value="Kaladp0024s0271.1.v1.1.CDS.1"/>
    <property type="gene ID" value="Kaladp0024s0271.v1.1"/>
</dbReference>
<dbReference type="SUPFAM" id="SSF46689">
    <property type="entry name" value="Homeodomain-like"/>
    <property type="match status" value="1"/>
</dbReference>
<comment type="subcellular location">
    <subcellularLocation>
        <location evidence="1">Nucleus</location>
    </subcellularLocation>
</comment>
<keyword evidence="8" id="KW-1185">Reference proteome</keyword>
<dbReference type="PANTHER" id="PTHR44042">
    <property type="entry name" value="DUPLICATED HOMEODOMAIN-LIKE SUPERFAMILY PROTEIN-RELATED"/>
    <property type="match status" value="1"/>
</dbReference>
<organism evidence="7 8">
    <name type="scientific">Kalanchoe fedtschenkoi</name>
    <name type="common">Lavender scallops</name>
    <name type="synonym">South American air plant</name>
    <dbReference type="NCBI Taxonomy" id="63787"/>
    <lineage>
        <taxon>Eukaryota</taxon>
        <taxon>Viridiplantae</taxon>
        <taxon>Streptophyta</taxon>
        <taxon>Embryophyta</taxon>
        <taxon>Tracheophyta</taxon>
        <taxon>Spermatophyta</taxon>
        <taxon>Magnoliopsida</taxon>
        <taxon>eudicotyledons</taxon>
        <taxon>Gunneridae</taxon>
        <taxon>Pentapetalae</taxon>
        <taxon>Saxifragales</taxon>
        <taxon>Crassulaceae</taxon>
        <taxon>Kalanchoe</taxon>
    </lineage>
</organism>
<evidence type="ECO:0000256" key="2">
    <source>
        <dbReference type="ARBA" id="ARBA00023015"/>
    </source>
</evidence>
<feature type="domain" description="Myb-like" evidence="6">
    <location>
        <begin position="12"/>
        <end position="64"/>
    </location>
</feature>
<keyword evidence="3" id="KW-0804">Transcription</keyword>
<dbReference type="InterPro" id="IPR001005">
    <property type="entry name" value="SANT/Myb"/>
</dbReference>
<dbReference type="SMART" id="SM00717">
    <property type="entry name" value="SANT"/>
    <property type="match status" value="1"/>
</dbReference>
<dbReference type="Proteomes" id="UP000594263">
    <property type="component" value="Unplaced"/>
</dbReference>
<feature type="compositionally biased region" description="Basic and acidic residues" evidence="5">
    <location>
        <begin position="80"/>
        <end position="89"/>
    </location>
</feature>
<evidence type="ECO:0000313" key="8">
    <source>
        <dbReference type="Proteomes" id="UP000594263"/>
    </source>
</evidence>
<evidence type="ECO:0000256" key="4">
    <source>
        <dbReference type="ARBA" id="ARBA00023242"/>
    </source>
</evidence>
<dbReference type="PANTHER" id="PTHR44042:SF41">
    <property type="entry name" value="DUPLICATED HOMEODOMAIN-LIKE SUPERFAMILY PROTEIN-RELATED"/>
    <property type="match status" value="1"/>
</dbReference>
<dbReference type="GO" id="GO:0005634">
    <property type="term" value="C:nucleus"/>
    <property type="evidence" value="ECO:0007669"/>
    <property type="project" value="UniProtKB-SubCell"/>
</dbReference>
<evidence type="ECO:0000256" key="3">
    <source>
        <dbReference type="ARBA" id="ARBA00023163"/>
    </source>
</evidence>
<dbReference type="FunFam" id="1.10.10.60:FF:000154">
    <property type="entry name" value="Transcription factor SRM1"/>
    <property type="match status" value="1"/>
</dbReference>
<dbReference type="Pfam" id="PF00249">
    <property type="entry name" value="Myb_DNA-binding"/>
    <property type="match status" value="1"/>
</dbReference>
<accession>A0A7N0T652</accession>
<evidence type="ECO:0000256" key="5">
    <source>
        <dbReference type="SAM" id="MobiDB-lite"/>
    </source>
</evidence>
<feature type="compositionally biased region" description="Polar residues" evidence="5">
    <location>
        <begin position="93"/>
        <end position="103"/>
    </location>
</feature>
<evidence type="ECO:0000259" key="6">
    <source>
        <dbReference type="SMART" id="SM00717"/>
    </source>
</evidence>
<protein>
    <recommendedName>
        <fullName evidence="6">Myb-like domain-containing protein</fullName>
    </recommendedName>
</protein>
<dbReference type="Gramene" id="Kaladp0024s0271.1.v1.1">
    <property type="protein sequence ID" value="Kaladp0024s0271.1.v1.1.CDS.1"/>
    <property type="gene ID" value="Kaladp0024s0271.v1.1"/>
</dbReference>